<evidence type="ECO:0000256" key="3">
    <source>
        <dbReference type="ARBA" id="ARBA00012544"/>
    </source>
</evidence>
<evidence type="ECO:0000313" key="12">
    <source>
        <dbReference type="EMBL" id="PAV88647.1"/>
    </source>
</evidence>
<evidence type="ECO:0000256" key="8">
    <source>
        <dbReference type="ARBA" id="ARBA00022989"/>
    </source>
</evidence>
<dbReference type="Pfam" id="PF00135">
    <property type="entry name" value="COesterase"/>
    <property type="match status" value="2"/>
</dbReference>
<evidence type="ECO:0000256" key="2">
    <source>
        <dbReference type="ARBA" id="ARBA00009995"/>
    </source>
</evidence>
<dbReference type="EC" id="2.4.1.17" evidence="3"/>
<evidence type="ECO:0000256" key="5">
    <source>
        <dbReference type="ARBA" id="ARBA00022679"/>
    </source>
</evidence>
<feature type="domain" description="Carboxylesterase type B" evidence="11">
    <location>
        <begin position="511"/>
        <end position="606"/>
    </location>
</feature>
<dbReference type="GO" id="GO:0016020">
    <property type="term" value="C:membrane"/>
    <property type="evidence" value="ECO:0007669"/>
    <property type="project" value="UniProtKB-SubCell"/>
</dbReference>
<dbReference type="SUPFAM" id="SSF53756">
    <property type="entry name" value="UDP-Glycosyltransferase/glycogen phosphorylase"/>
    <property type="match status" value="1"/>
</dbReference>
<evidence type="ECO:0000313" key="13">
    <source>
        <dbReference type="Proteomes" id="UP000218231"/>
    </source>
</evidence>
<proteinExistence type="inferred from homology"/>
<comment type="catalytic activity">
    <reaction evidence="10">
        <text>glucuronate acceptor + UDP-alpha-D-glucuronate = acceptor beta-D-glucuronoside + UDP + H(+)</text>
        <dbReference type="Rhea" id="RHEA:21032"/>
        <dbReference type="ChEBI" id="CHEBI:15378"/>
        <dbReference type="ChEBI" id="CHEBI:58052"/>
        <dbReference type="ChEBI" id="CHEBI:58223"/>
        <dbReference type="ChEBI" id="CHEBI:132367"/>
        <dbReference type="ChEBI" id="CHEBI:132368"/>
        <dbReference type="EC" id="2.4.1.17"/>
    </reaction>
</comment>
<dbReference type="InterPro" id="IPR002213">
    <property type="entry name" value="UDP_glucos_trans"/>
</dbReference>
<keyword evidence="4" id="KW-0328">Glycosyltransferase</keyword>
<comment type="subcellular location">
    <subcellularLocation>
        <location evidence="1">Membrane</location>
        <topology evidence="1">Single-pass membrane protein</topology>
    </subcellularLocation>
</comment>
<dbReference type="AlphaFoldDB" id="A0A2A2LRQ4"/>
<comment type="caution">
    <text evidence="12">The sequence shown here is derived from an EMBL/GenBank/DDBJ whole genome shotgun (WGS) entry which is preliminary data.</text>
</comment>
<evidence type="ECO:0000256" key="9">
    <source>
        <dbReference type="ARBA" id="ARBA00023136"/>
    </source>
</evidence>
<dbReference type="STRING" id="2018661.A0A2A2LRQ4"/>
<organism evidence="12 13">
    <name type="scientific">Diploscapter pachys</name>
    <dbReference type="NCBI Taxonomy" id="2018661"/>
    <lineage>
        <taxon>Eukaryota</taxon>
        <taxon>Metazoa</taxon>
        <taxon>Ecdysozoa</taxon>
        <taxon>Nematoda</taxon>
        <taxon>Chromadorea</taxon>
        <taxon>Rhabditida</taxon>
        <taxon>Rhabditina</taxon>
        <taxon>Rhabditomorpha</taxon>
        <taxon>Rhabditoidea</taxon>
        <taxon>Rhabditidae</taxon>
        <taxon>Diploscapter</taxon>
    </lineage>
</organism>
<gene>
    <name evidence="12" type="ORF">WR25_26218</name>
</gene>
<comment type="similarity">
    <text evidence="2">Belongs to the UDP-glycosyltransferase family.</text>
</comment>
<keyword evidence="13" id="KW-1185">Reference proteome</keyword>
<dbReference type="FunFam" id="3.40.50.2000:FF:000038">
    <property type="entry name" value="UDP-GlucuronosylTransferase"/>
    <property type="match status" value="1"/>
</dbReference>
<dbReference type="Pfam" id="PF00201">
    <property type="entry name" value="UDPGT"/>
    <property type="match status" value="1"/>
</dbReference>
<keyword evidence="7" id="KW-0732">Signal</keyword>
<keyword evidence="8" id="KW-1133">Transmembrane helix</keyword>
<dbReference type="PROSITE" id="PS00375">
    <property type="entry name" value="UDPGT"/>
    <property type="match status" value="1"/>
</dbReference>
<name>A0A2A2LRQ4_9BILA</name>
<dbReference type="Gene3D" id="3.40.50.1820">
    <property type="entry name" value="alpha/beta hydrolase"/>
    <property type="match status" value="2"/>
</dbReference>
<accession>A0A2A2LRQ4</accession>
<dbReference type="SUPFAM" id="SSF53474">
    <property type="entry name" value="alpha/beta-Hydrolases"/>
    <property type="match status" value="1"/>
</dbReference>
<dbReference type="InterPro" id="IPR035595">
    <property type="entry name" value="UDP_glycos_trans_CS"/>
</dbReference>
<keyword evidence="9" id="KW-0472">Membrane</keyword>
<dbReference type="OrthoDB" id="19653at2759"/>
<dbReference type="InterPro" id="IPR002018">
    <property type="entry name" value="CarbesteraseB"/>
</dbReference>
<feature type="domain" description="Carboxylesterase type B" evidence="11">
    <location>
        <begin position="181"/>
        <end position="355"/>
    </location>
</feature>
<protein>
    <recommendedName>
        <fullName evidence="3">glucuronosyltransferase</fullName>
        <ecNumber evidence="3">2.4.1.17</ecNumber>
    </recommendedName>
</protein>
<evidence type="ECO:0000256" key="1">
    <source>
        <dbReference type="ARBA" id="ARBA00004167"/>
    </source>
</evidence>
<dbReference type="InterPro" id="IPR029058">
    <property type="entry name" value="AB_hydrolase_fold"/>
</dbReference>
<evidence type="ECO:0000256" key="4">
    <source>
        <dbReference type="ARBA" id="ARBA00022676"/>
    </source>
</evidence>
<evidence type="ECO:0000256" key="6">
    <source>
        <dbReference type="ARBA" id="ARBA00022692"/>
    </source>
</evidence>
<evidence type="ECO:0000256" key="7">
    <source>
        <dbReference type="ARBA" id="ARBA00022729"/>
    </source>
</evidence>
<dbReference type="PANTHER" id="PTHR45580:SF6">
    <property type="entry name" value="CARBOXYLESTERASE TYPE B DOMAIN-CONTAINING PROTEIN"/>
    <property type="match status" value="1"/>
</dbReference>
<dbReference type="EMBL" id="LIAE01006503">
    <property type="protein sequence ID" value="PAV88647.1"/>
    <property type="molecule type" value="Genomic_DNA"/>
</dbReference>
<dbReference type="PANTHER" id="PTHR45580">
    <property type="entry name" value="PROTEIN CBG05369"/>
    <property type="match status" value="1"/>
</dbReference>
<reference evidence="12 13" key="1">
    <citation type="journal article" date="2017" name="Curr. Biol.">
        <title>Genome architecture and evolution of a unichromosomal asexual nematode.</title>
        <authorList>
            <person name="Fradin H."/>
            <person name="Zegar C."/>
            <person name="Gutwein M."/>
            <person name="Lucas J."/>
            <person name="Kovtun M."/>
            <person name="Corcoran D."/>
            <person name="Baugh L.R."/>
            <person name="Kiontke K."/>
            <person name="Gunsalus K."/>
            <person name="Fitch D.H."/>
            <person name="Piano F."/>
        </authorList>
    </citation>
    <scope>NUCLEOTIDE SEQUENCE [LARGE SCALE GENOMIC DNA]</scope>
    <source>
        <strain evidence="12">PF1309</strain>
    </source>
</reference>
<dbReference type="Proteomes" id="UP000218231">
    <property type="component" value="Unassembled WGS sequence"/>
</dbReference>
<dbReference type="GO" id="GO:0015020">
    <property type="term" value="F:glucuronosyltransferase activity"/>
    <property type="evidence" value="ECO:0007669"/>
    <property type="project" value="UniProtKB-EC"/>
</dbReference>
<sequence length="628" mass="71781">MVKLFEQFPDITFIWKYEKPEENDFVKHLDNVHLSNWLPQNDILGDPRISLFITHGGAGSVFESAMNGVPVLTIPMFGDQMRNAKIVERHEFGLEYFKLDIPKSDKLVEAVKKILTDESYKKNGKKVAELFASRPFSPQEKLVKTIEIAGKFGADERFRNPGRNLTLVQYYNLDILLITKIPFASPPLKELRFALPRPPKPWSGIRDATKYGPACLSNSSTTKSPQKWVDEDCLHVNVFTNEDCIKSANCAVAFYVHGGGLQFDSAVMFNDSLIIESFASRDVIFITVGFRLGIFSHLVFEGDDVVHKNIGIYDLLAGLEFMHSEIRFFGGNKSHVTLYGHSYGGGIAVQLATSKKIDPKKRMQRQMEDEDHDPPGGIIRDGILFPQETMIDFLSDTGIHSNATILRGIAQQRNNWPVNVPVLTNDSVIFKLLEQYWTILANCFIAENEFASPIRLLIGTTTKEMDMDPKPESPTHQLFVEFNFQNIDEVRQKFYDDWNNTRLGFNHKFDTQYMFQVIPYTALSNVKNGGISYLYSYRNPKHPFHTDDLSYLLGVHSFEPDDNEKQIGAFYREMFSTFVKTGVPDNHFEPLNATLMDYLYIDFDNETGLKPHMENDYEHEVGGKFRAF</sequence>
<evidence type="ECO:0000259" key="11">
    <source>
        <dbReference type="Pfam" id="PF00135"/>
    </source>
</evidence>
<dbReference type="CDD" id="cd03784">
    <property type="entry name" value="GT1_Gtf-like"/>
    <property type="match status" value="1"/>
</dbReference>
<dbReference type="Gene3D" id="3.40.50.2000">
    <property type="entry name" value="Glycogen Phosphorylase B"/>
    <property type="match status" value="1"/>
</dbReference>
<evidence type="ECO:0000256" key="10">
    <source>
        <dbReference type="ARBA" id="ARBA00047475"/>
    </source>
</evidence>
<keyword evidence="5" id="KW-0808">Transferase</keyword>
<keyword evidence="6" id="KW-0812">Transmembrane</keyword>